<dbReference type="InterPro" id="IPR001608">
    <property type="entry name" value="Ala_racemase_N"/>
</dbReference>
<dbReference type="Gene3D" id="3.20.20.10">
    <property type="entry name" value="Alanine racemase"/>
    <property type="match status" value="1"/>
</dbReference>
<dbReference type="EMBL" id="SRMO01000054">
    <property type="protein sequence ID" value="TGG93076.1"/>
    <property type="molecule type" value="Genomic_DNA"/>
</dbReference>
<evidence type="ECO:0000256" key="2">
    <source>
        <dbReference type="HAMAP-Rule" id="MF_02087"/>
    </source>
</evidence>
<dbReference type="InterPro" id="IPR029066">
    <property type="entry name" value="PLP-binding_barrel"/>
</dbReference>
<keyword evidence="1 2" id="KW-0663">Pyridoxal phosphate</keyword>
<protein>
    <recommendedName>
        <fullName evidence="2">Pyridoxal phosphate homeostasis protein</fullName>
        <shortName evidence="2">PLP homeostasis protein</shortName>
    </recommendedName>
</protein>
<dbReference type="Proteomes" id="UP000317990">
    <property type="component" value="Unassembled WGS sequence"/>
</dbReference>
<dbReference type="InterPro" id="IPR011078">
    <property type="entry name" value="PyrdxlP_homeostasis"/>
</dbReference>
<comment type="similarity">
    <text evidence="2 4">Belongs to the pyridoxal phosphate-binding protein YggS/PROSC family.</text>
</comment>
<organism evidence="6 7">
    <name type="scientific">Aphanocapsa feldmannii 277cV</name>
    <dbReference type="NCBI Taxonomy" id="2507553"/>
    <lineage>
        <taxon>Bacteria</taxon>
        <taxon>Bacillati</taxon>
        <taxon>Cyanobacteriota</taxon>
        <taxon>Cyanophyceae</taxon>
        <taxon>Oscillatoriophycideae</taxon>
        <taxon>Chroococcales</taxon>
        <taxon>Microcystaceae</taxon>
        <taxon>Aphanocapsa</taxon>
    </lineage>
</organism>
<comment type="caution">
    <text evidence="6">The sequence shown here is derived from an EMBL/GenBank/DDBJ whole genome shotgun (WGS) entry which is preliminary data.</text>
</comment>
<name>A0A524RP11_9CHRO</name>
<dbReference type="PIRSF" id="PIRSF004848">
    <property type="entry name" value="YBL036c_PLPDEIII"/>
    <property type="match status" value="1"/>
</dbReference>
<dbReference type="SUPFAM" id="SSF51419">
    <property type="entry name" value="PLP-binding barrel"/>
    <property type="match status" value="1"/>
</dbReference>
<dbReference type="AlphaFoldDB" id="A0A524RP11"/>
<gene>
    <name evidence="6" type="ORF">ERJ67_04795</name>
</gene>
<evidence type="ECO:0000256" key="1">
    <source>
        <dbReference type="ARBA" id="ARBA00022898"/>
    </source>
</evidence>
<evidence type="ECO:0000256" key="3">
    <source>
        <dbReference type="PIRSR" id="PIRSR004848-1"/>
    </source>
</evidence>
<feature type="modified residue" description="N6-(pyridoxal phosphate)lysine" evidence="2 3">
    <location>
        <position position="33"/>
    </location>
</feature>
<evidence type="ECO:0000313" key="7">
    <source>
        <dbReference type="Proteomes" id="UP000317990"/>
    </source>
</evidence>
<evidence type="ECO:0000256" key="4">
    <source>
        <dbReference type="RuleBase" id="RU004514"/>
    </source>
</evidence>
<dbReference type="PANTHER" id="PTHR10146">
    <property type="entry name" value="PROLINE SYNTHETASE CO-TRANSCRIBED BACTERIAL HOMOLOG PROTEIN"/>
    <property type="match status" value="1"/>
</dbReference>
<comment type="function">
    <text evidence="2">Pyridoxal 5'-phosphate (PLP)-binding protein, which is involved in PLP homeostasis.</text>
</comment>
<proteinExistence type="inferred from homology"/>
<dbReference type="GO" id="GO:0030170">
    <property type="term" value="F:pyridoxal phosphate binding"/>
    <property type="evidence" value="ECO:0007669"/>
    <property type="project" value="UniProtKB-UniRule"/>
</dbReference>
<dbReference type="CDD" id="cd00635">
    <property type="entry name" value="PLPDE_III_YBL036c_like"/>
    <property type="match status" value="1"/>
</dbReference>
<dbReference type="PROSITE" id="PS01211">
    <property type="entry name" value="UPF0001"/>
    <property type="match status" value="1"/>
</dbReference>
<reference evidence="6 7" key="1">
    <citation type="journal article" date="2019" name="mSystems">
        <title>Life at home and on the roam: Genomic adaptions reflect the dual lifestyle of an intracellular, facultative symbiont.</title>
        <authorList>
            <person name="Burgsdorf I."/>
        </authorList>
    </citation>
    <scope>NUCLEOTIDE SEQUENCE [LARGE SCALE GENOMIC DNA]</scope>
    <source>
        <strain evidence="6">277cV</strain>
    </source>
</reference>
<feature type="domain" description="Alanine racemase N-terminal" evidence="5">
    <location>
        <begin position="10"/>
        <end position="229"/>
    </location>
</feature>
<dbReference type="HAMAP" id="MF_02087">
    <property type="entry name" value="PLP_homeostasis"/>
    <property type="match status" value="1"/>
</dbReference>
<dbReference type="NCBIfam" id="TIGR00044">
    <property type="entry name" value="YggS family pyridoxal phosphate-dependent enzyme"/>
    <property type="match status" value="1"/>
</dbReference>
<dbReference type="PANTHER" id="PTHR10146:SF14">
    <property type="entry name" value="PYRIDOXAL PHOSPHATE HOMEOSTASIS PROTEIN"/>
    <property type="match status" value="1"/>
</dbReference>
<evidence type="ECO:0000259" key="5">
    <source>
        <dbReference type="Pfam" id="PF01168"/>
    </source>
</evidence>
<accession>A0A524RP11</accession>
<evidence type="ECO:0000313" key="6">
    <source>
        <dbReference type="EMBL" id="TGG93076.1"/>
    </source>
</evidence>
<sequence length="234" mass="25362">MTSEQDGAETISARLAAIHARLPAGVTLLAVSKAQPLEALQRAYGAGQDCFAESRLQEALPKIAAMGRERISWHFIGRLQSNKVRPVVKAFDWIHSIDSAALLERISRIAAEEGRCPEVLLQVKLRKDPAKGGFAPDLLHAGLSAWARLPHLHLRGLMTMAPQGLTAQQRQALFGDCATLARALRQLLPATEASRFDQLSMGMSGDWPDAVRAGSTVIRIGTGIFGRRPLISCT</sequence>
<dbReference type="Pfam" id="PF01168">
    <property type="entry name" value="Ala_racemase_N"/>
    <property type="match status" value="1"/>
</dbReference>
<comment type="cofactor">
    <cofactor evidence="3">
        <name>pyridoxal 5'-phosphate</name>
        <dbReference type="ChEBI" id="CHEBI:597326"/>
    </cofactor>
</comment>